<dbReference type="AlphaFoldDB" id="A0A7X5WZG3"/>
<reference evidence="1 2" key="1">
    <citation type="submission" date="2020-02" db="EMBL/GenBank/DDBJ databases">
        <title>Streptomyces malaysiensis DSM14702 (JHCC583434, PFL_A843) Genome sequencing and assembly.</title>
        <authorList>
            <person name="Samborskyy M."/>
        </authorList>
    </citation>
    <scope>NUCLEOTIDE SEQUENCE [LARGE SCALE GENOMIC DNA]</scope>
    <source>
        <strain evidence="1 2">DSM 14702</strain>
    </source>
</reference>
<evidence type="ECO:0000313" key="2">
    <source>
        <dbReference type="Proteomes" id="UP000536624"/>
    </source>
</evidence>
<proteinExistence type="predicted"/>
<gene>
    <name evidence="1" type="ORF">SMALB_1798</name>
</gene>
<protein>
    <submittedName>
        <fullName evidence="1">Uncharacterized protein</fullName>
    </submittedName>
</protein>
<organism evidence="1 2">
    <name type="scientific">Streptomyces malaysiensis</name>
    <dbReference type="NCBI Taxonomy" id="92644"/>
    <lineage>
        <taxon>Bacteria</taxon>
        <taxon>Bacillati</taxon>
        <taxon>Actinomycetota</taxon>
        <taxon>Actinomycetes</taxon>
        <taxon>Kitasatosporales</taxon>
        <taxon>Streptomycetaceae</taxon>
        <taxon>Streptomyces</taxon>
        <taxon>Streptomyces violaceusniger group</taxon>
    </lineage>
</organism>
<accession>A0A7X5WZG3</accession>
<dbReference type="RefSeq" id="WP_167500541.1">
    <property type="nucleotide sequence ID" value="NZ_JAALLH010000001.1"/>
</dbReference>
<comment type="caution">
    <text evidence="1">The sequence shown here is derived from an EMBL/GenBank/DDBJ whole genome shotgun (WGS) entry which is preliminary data.</text>
</comment>
<evidence type="ECO:0000313" key="1">
    <source>
        <dbReference type="EMBL" id="NIY63853.1"/>
    </source>
</evidence>
<dbReference type="Proteomes" id="UP000536624">
    <property type="component" value="Unassembled WGS sequence"/>
</dbReference>
<dbReference type="EMBL" id="JAALLH010000001">
    <property type="protein sequence ID" value="NIY63853.1"/>
    <property type="molecule type" value="Genomic_DNA"/>
</dbReference>
<name>A0A7X5WZG3_STRMQ</name>
<sequence>MGRPVFAEALLERVRQARAALEEALESEDAYAVAVAEDELDDAVRVARGLGVDVEEDEMEAEEG</sequence>